<evidence type="ECO:0000256" key="9">
    <source>
        <dbReference type="ARBA" id="ARBA00023157"/>
    </source>
</evidence>
<dbReference type="Pfam" id="PF16414">
    <property type="entry name" value="NPC1_N"/>
    <property type="match status" value="1"/>
</dbReference>
<feature type="transmembrane region" description="Helical" evidence="12">
    <location>
        <begin position="675"/>
        <end position="699"/>
    </location>
</feature>
<evidence type="ECO:0000256" key="13">
    <source>
        <dbReference type="SAM" id="SignalP"/>
    </source>
</evidence>
<dbReference type="GO" id="GO:0015918">
    <property type="term" value="P:sterol transport"/>
    <property type="evidence" value="ECO:0007669"/>
    <property type="project" value="TreeGrafter"/>
</dbReference>
<dbReference type="AlphaFoldDB" id="A0A8T0E9D6"/>
<accession>A0A8T0E9D6</accession>
<feature type="transmembrane region" description="Helical" evidence="12">
    <location>
        <begin position="641"/>
        <end position="663"/>
    </location>
</feature>
<evidence type="ECO:0000256" key="5">
    <source>
        <dbReference type="ARBA" id="ARBA00022729"/>
    </source>
</evidence>
<evidence type="ECO:0000256" key="10">
    <source>
        <dbReference type="ARBA" id="ARBA00023180"/>
    </source>
</evidence>
<dbReference type="Pfam" id="PF12349">
    <property type="entry name" value="Sterol-sensing"/>
    <property type="match status" value="1"/>
</dbReference>
<keyword evidence="8 12" id="KW-0472">Membrane</keyword>
<dbReference type="InterPro" id="IPR053956">
    <property type="entry name" value="NPC1_MLD"/>
</dbReference>
<dbReference type="SUPFAM" id="SSF82866">
    <property type="entry name" value="Multidrug efflux transporter AcrB transmembrane domain"/>
    <property type="match status" value="2"/>
</dbReference>
<evidence type="ECO:0000313" key="16">
    <source>
        <dbReference type="Proteomes" id="UP000807504"/>
    </source>
</evidence>
<protein>
    <submittedName>
        <fullName evidence="15">NPC intracellular cholesterol transporter 1 like protein</fullName>
    </submittedName>
</protein>
<feature type="transmembrane region" description="Helical" evidence="12">
    <location>
        <begin position="1059"/>
        <end position="1084"/>
    </location>
</feature>
<dbReference type="PANTHER" id="PTHR45727:SF2">
    <property type="entry name" value="NPC INTRACELLULAR CHOLESTEROL TRANSPORTER 1"/>
    <property type="match status" value="1"/>
</dbReference>
<dbReference type="InterPro" id="IPR000731">
    <property type="entry name" value="SSD"/>
</dbReference>
<dbReference type="InterPro" id="IPR053958">
    <property type="entry name" value="HMGCR/SNAP/NPC1-like_SSD"/>
</dbReference>
<dbReference type="Pfam" id="PF22314">
    <property type="entry name" value="NPC1_MLD"/>
    <property type="match status" value="1"/>
</dbReference>
<keyword evidence="5 13" id="KW-0732">Signal</keyword>
<feature type="domain" description="SSD" evidence="14">
    <location>
        <begin position="564"/>
        <end position="699"/>
    </location>
</feature>
<feature type="transmembrane region" description="Helical" evidence="12">
    <location>
        <begin position="1007"/>
        <end position="1025"/>
    </location>
</feature>
<proteinExistence type="inferred from homology"/>
<evidence type="ECO:0000256" key="4">
    <source>
        <dbReference type="ARBA" id="ARBA00022692"/>
    </source>
</evidence>
<dbReference type="EMBL" id="JABXBU010002230">
    <property type="protein sequence ID" value="KAF8767940.1"/>
    <property type="molecule type" value="Genomic_DNA"/>
</dbReference>
<gene>
    <name evidence="15" type="ORF">HNY73_020812</name>
</gene>
<dbReference type="Gene3D" id="1.20.1640.10">
    <property type="entry name" value="Multidrug efflux transporter AcrB transmembrane domain"/>
    <property type="match status" value="2"/>
</dbReference>
<keyword evidence="4 12" id="KW-0812">Transmembrane</keyword>
<keyword evidence="6 12" id="KW-1133">Transmembrane helix</keyword>
<evidence type="ECO:0000256" key="12">
    <source>
        <dbReference type="SAM" id="Phobius"/>
    </source>
</evidence>
<dbReference type="PANTHER" id="PTHR45727">
    <property type="entry name" value="NPC INTRACELLULAR CHOLESTEROL TRANSPORTER 1"/>
    <property type="match status" value="1"/>
</dbReference>
<dbReference type="GO" id="GO:0015485">
    <property type="term" value="F:cholesterol binding"/>
    <property type="evidence" value="ECO:0007669"/>
    <property type="project" value="TreeGrafter"/>
</dbReference>
<evidence type="ECO:0000256" key="1">
    <source>
        <dbReference type="ARBA" id="ARBA00004141"/>
    </source>
</evidence>
<evidence type="ECO:0000256" key="8">
    <source>
        <dbReference type="ARBA" id="ARBA00023136"/>
    </source>
</evidence>
<reference evidence="15" key="1">
    <citation type="journal article" date="2020" name="bioRxiv">
        <title>Chromosome-level reference genome of the European wasp spider Argiope bruennichi: a resource for studies on range expansion and evolutionary adaptation.</title>
        <authorList>
            <person name="Sheffer M.M."/>
            <person name="Hoppe A."/>
            <person name="Krehenwinkel H."/>
            <person name="Uhl G."/>
            <person name="Kuss A.W."/>
            <person name="Jensen L."/>
            <person name="Jensen C."/>
            <person name="Gillespie R.G."/>
            <person name="Hoff K.J."/>
            <person name="Prost S."/>
        </authorList>
    </citation>
    <scope>NUCLEOTIDE SEQUENCE</scope>
</reference>
<dbReference type="GO" id="GO:0030299">
    <property type="term" value="P:intestinal cholesterol absorption"/>
    <property type="evidence" value="ECO:0007669"/>
    <property type="project" value="TreeGrafter"/>
</dbReference>
<reference evidence="15" key="2">
    <citation type="submission" date="2020-06" db="EMBL/GenBank/DDBJ databases">
        <authorList>
            <person name="Sheffer M."/>
        </authorList>
    </citation>
    <scope>NUCLEOTIDE SEQUENCE</scope>
</reference>
<comment type="subcellular location">
    <subcellularLocation>
        <location evidence="1">Membrane</location>
        <topology evidence="1">Multi-pass membrane protein</topology>
    </subcellularLocation>
</comment>
<dbReference type="PROSITE" id="PS50156">
    <property type="entry name" value="SSD"/>
    <property type="match status" value="1"/>
</dbReference>
<feature type="chain" id="PRO_5035797778" evidence="13">
    <location>
        <begin position="20"/>
        <end position="1123"/>
    </location>
</feature>
<evidence type="ECO:0000256" key="2">
    <source>
        <dbReference type="ARBA" id="ARBA00005585"/>
    </source>
</evidence>
<sequence length="1123" mass="127465">MKLIFLTSIFITLFSETLLEILPKVLIDPLCLQYENPRVCCSLTHLRELHKTIDLLEALGFSRCPSCFQNLLQLLCTSNCAPYQNQFMQVTETAFIDDGDHKSEIIKSLNIHVSKLYAYKTYESCSEVQGLFPGSLLYDLLCGAWGSSQCTTERLLEQLGKPVTEGGKTYARTSFKLHVEEKVVVNGRTFFPVKTPYFKCSEAPGPNLSACNCYDCKASCAAKALEPPVFPEEGKSFSVFQIDGFIFCAILGFGLFSTCVTVIFCCLSHPCFKRPLSKTKNDKKSSFEKSFYSPSKTFGNWFEERLETAFMHWAIFVSKYPVLIVMLSLFICSICSLGLVFNSVITTDPVELWVFPNSEARRDMEDYNKHFGSFYRVEQIIITPTNRETFYHPIIVNHELKNISWGPVFQQDFLLAAFKLQEQVENLTATLDGTPIHLKDICLAPLKPLNTECAIQSLFGYFQNKIERFYNKTDYLFHFKRCSLADKTIACFAPYGGPIDDMSLVLSGFHETFDSAEALSITFPLLNYNEESKNVKARMWESELVDFLKNYSHPLMNISFMTELGSKFCLGSAGVLIVLISVISTLGLLCFLGIPSTFIVLEAVPFLVLAVGVDNIFILVQAYQRGEKKPDQSLEEYIGLVVGKVAPSILLSSISMSSCFFIGALMKSPAVCLFAFYAGVAILVNFLLQMTCFLAIFILDCRREEKRKLDFCCCFTISEVNDAKKCHSKNGVIHRMMQKIYIPLLMKNYVRYFVMIFFGIWLCSSIAVINKIEDSYLVNYLQDIKKYSSIGHPVYFGITGEYNYTDVNAQKKICSAQSFCESNSITSEIGRMAKVKNRTYIALQPISWLDNYFEYLQSESCCYEFKSNRTHCPSYIANQFKGLCRSCRTKNPSSLSEAEFIRRLQFFLSDISWERCPKAGNAMFGTAIDISPSKNSTKIKATSFKTYHTALKTSKDFYEALAWSRKIAANLTNILRNGSENSDVRVFPYSFPHVFYEQFLTQWPDTLRSLSLSIIAVFLTTFLLLGLDFHSAVMITVTVITIVINIMGLMYWWSITLNAVSLVNLIVAVGISVEFCSHLTRCFALSEEANSYRKSSRCFVSNGNISINWNNINRLWYSCPRIR</sequence>
<keyword evidence="10" id="KW-0325">Glycoprotein</keyword>
<feature type="transmembrane region" description="Helical" evidence="12">
    <location>
        <begin position="1032"/>
        <end position="1053"/>
    </location>
</feature>
<feature type="transmembrane region" description="Helical" evidence="12">
    <location>
        <begin position="749"/>
        <end position="769"/>
    </location>
</feature>
<feature type="transmembrane region" description="Helical" evidence="12">
    <location>
        <begin position="568"/>
        <end position="594"/>
    </location>
</feature>
<feature type="transmembrane region" description="Helical" evidence="12">
    <location>
        <begin position="244"/>
        <end position="267"/>
    </location>
</feature>
<name>A0A8T0E9D6_ARGBR</name>
<comment type="similarity">
    <text evidence="2">Belongs to the patched family.</text>
</comment>
<keyword evidence="7" id="KW-0445">Lipid transport</keyword>
<dbReference type="Proteomes" id="UP000807504">
    <property type="component" value="Unassembled WGS sequence"/>
</dbReference>
<evidence type="ECO:0000256" key="6">
    <source>
        <dbReference type="ARBA" id="ARBA00022989"/>
    </source>
</evidence>
<dbReference type="GO" id="GO:0042632">
    <property type="term" value="P:cholesterol homeostasis"/>
    <property type="evidence" value="ECO:0007669"/>
    <property type="project" value="TreeGrafter"/>
</dbReference>
<evidence type="ECO:0000313" key="15">
    <source>
        <dbReference type="EMBL" id="KAF8767940.1"/>
    </source>
</evidence>
<feature type="transmembrane region" description="Helical" evidence="12">
    <location>
        <begin position="600"/>
        <end position="620"/>
    </location>
</feature>
<keyword evidence="9" id="KW-1015">Disulfide bond</keyword>
<dbReference type="InterPro" id="IPR032190">
    <property type="entry name" value="NPC1_N"/>
</dbReference>
<dbReference type="GO" id="GO:0005886">
    <property type="term" value="C:plasma membrane"/>
    <property type="evidence" value="ECO:0007669"/>
    <property type="project" value="TreeGrafter"/>
</dbReference>
<comment type="catalytic activity">
    <reaction evidence="11">
        <text>cholesterol(in) = cholesterol(out)</text>
        <dbReference type="Rhea" id="RHEA:39747"/>
        <dbReference type="ChEBI" id="CHEBI:16113"/>
    </reaction>
</comment>
<evidence type="ECO:0000259" key="14">
    <source>
        <dbReference type="PROSITE" id="PS50156"/>
    </source>
</evidence>
<evidence type="ECO:0000256" key="11">
    <source>
        <dbReference type="ARBA" id="ARBA00034049"/>
    </source>
</evidence>
<comment type="caution">
    <text evidence="15">The sequence shown here is derived from an EMBL/GenBank/DDBJ whole genome shotgun (WGS) entry which is preliminary data.</text>
</comment>
<feature type="signal peptide" evidence="13">
    <location>
        <begin position="1"/>
        <end position="19"/>
    </location>
</feature>
<keyword evidence="3" id="KW-0813">Transport</keyword>
<evidence type="ECO:0000256" key="3">
    <source>
        <dbReference type="ARBA" id="ARBA00022448"/>
    </source>
</evidence>
<organism evidence="15 16">
    <name type="scientific">Argiope bruennichi</name>
    <name type="common">Wasp spider</name>
    <name type="synonym">Aranea bruennichi</name>
    <dbReference type="NCBI Taxonomy" id="94029"/>
    <lineage>
        <taxon>Eukaryota</taxon>
        <taxon>Metazoa</taxon>
        <taxon>Ecdysozoa</taxon>
        <taxon>Arthropoda</taxon>
        <taxon>Chelicerata</taxon>
        <taxon>Arachnida</taxon>
        <taxon>Araneae</taxon>
        <taxon>Araneomorphae</taxon>
        <taxon>Entelegynae</taxon>
        <taxon>Araneoidea</taxon>
        <taxon>Araneidae</taxon>
        <taxon>Argiope</taxon>
    </lineage>
</organism>
<evidence type="ECO:0000256" key="7">
    <source>
        <dbReference type="ARBA" id="ARBA00023055"/>
    </source>
</evidence>
<keyword evidence="16" id="KW-1185">Reference proteome</keyword>